<organism evidence="7 8">
    <name type="scientific">Roseibium album</name>
    <dbReference type="NCBI Taxonomy" id="311410"/>
    <lineage>
        <taxon>Bacteria</taxon>
        <taxon>Pseudomonadati</taxon>
        <taxon>Pseudomonadota</taxon>
        <taxon>Alphaproteobacteria</taxon>
        <taxon>Hyphomicrobiales</taxon>
        <taxon>Stappiaceae</taxon>
        <taxon>Roseibium</taxon>
    </lineage>
</organism>
<keyword evidence="5 6" id="KW-0472">Membrane</keyword>
<evidence type="ECO:0000256" key="2">
    <source>
        <dbReference type="ARBA" id="ARBA00022475"/>
    </source>
</evidence>
<dbReference type="GO" id="GO:0005886">
    <property type="term" value="C:plasma membrane"/>
    <property type="evidence" value="ECO:0007669"/>
    <property type="project" value="UniProtKB-SubCell"/>
</dbReference>
<evidence type="ECO:0000256" key="6">
    <source>
        <dbReference type="SAM" id="Phobius"/>
    </source>
</evidence>
<dbReference type="EMBL" id="CXWC01000018">
    <property type="protein sequence ID" value="CTQ79288.1"/>
    <property type="molecule type" value="Genomic_DNA"/>
</dbReference>
<name>A0A0M7AVU0_9HYPH</name>
<feature type="transmembrane region" description="Helical" evidence="6">
    <location>
        <begin position="171"/>
        <end position="198"/>
    </location>
</feature>
<feature type="transmembrane region" description="Helical" evidence="6">
    <location>
        <begin position="210"/>
        <end position="229"/>
    </location>
</feature>
<evidence type="ECO:0000256" key="1">
    <source>
        <dbReference type="ARBA" id="ARBA00004651"/>
    </source>
</evidence>
<feature type="transmembrane region" description="Helical" evidence="6">
    <location>
        <begin position="15"/>
        <end position="36"/>
    </location>
</feature>
<evidence type="ECO:0000256" key="4">
    <source>
        <dbReference type="ARBA" id="ARBA00022989"/>
    </source>
</evidence>
<accession>A0A0M7AVU0</accession>
<keyword evidence="8" id="KW-1185">Reference proteome</keyword>
<feature type="transmembrane region" description="Helical" evidence="6">
    <location>
        <begin position="387"/>
        <end position="407"/>
    </location>
</feature>
<evidence type="ECO:0000256" key="3">
    <source>
        <dbReference type="ARBA" id="ARBA00022692"/>
    </source>
</evidence>
<evidence type="ECO:0000313" key="7">
    <source>
        <dbReference type="EMBL" id="CTQ79288.1"/>
    </source>
</evidence>
<keyword evidence="3 6" id="KW-0812">Transmembrane</keyword>
<reference evidence="8" key="1">
    <citation type="submission" date="2015-07" db="EMBL/GenBank/DDBJ databases">
        <authorList>
            <person name="Rodrigo-Torres Lidia"/>
            <person name="Arahal R.David."/>
        </authorList>
    </citation>
    <scope>NUCLEOTIDE SEQUENCE [LARGE SCALE GENOMIC DNA]</scope>
    <source>
        <strain evidence="8">CECT 5096</strain>
    </source>
</reference>
<dbReference type="AlphaFoldDB" id="A0A0M7AVU0"/>
<dbReference type="InterPro" id="IPR051679">
    <property type="entry name" value="DASS-Related_Transporters"/>
</dbReference>
<dbReference type="RefSeq" id="WP_055391629.1">
    <property type="nucleotide sequence ID" value="NZ_CXWA01000016.1"/>
</dbReference>
<feature type="transmembrane region" description="Helical" evidence="6">
    <location>
        <begin position="299"/>
        <end position="317"/>
    </location>
</feature>
<feature type="transmembrane region" description="Helical" evidence="6">
    <location>
        <begin position="455"/>
        <end position="473"/>
    </location>
</feature>
<dbReference type="Pfam" id="PF03606">
    <property type="entry name" value="DcuC"/>
    <property type="match status" value="1"/>
</dbReference>
<dbReference type="InterPro" id="IPR018385">
    <property type="entry name" value="C4_dicarb_anaerob_car-like"/>
</dbReference>
<feature type="transmembrane region" description="Helical" evidence="6">
    <location>
        <begin position="273"/>
        <end position="292"/>
    </location>
</feature>
<protein>
    <submittedName>
        <fullName evidence="7">C4-dicarboxylate anaerobic carrier</fullName>
    </submittedName>
</protein>
<feature type="transmembrane region" description="Helical" evidence="6">
    <location>
        <begin position="427"/>
        <end position="449"/>
    </location>
</feature>
<gene>
    <name evidence="7" type="ORF">LA5096_06113</name>
</gene>
<dbReference type="PANTHER" id="PTHR43652">
    <property type="entry name" value="BASIC AMINO ACID ANTIPORTER YFCC-RELATED"/>
    <property type="match status" value="1"/>
</dbReference>
<proteinExistence type="predicted"/>
<feature type="transmembrane region" description="Helical" evidence="6">
    <location>
        <begin position="130"/>
        <end position="149"/>
    </location>
</feature>
<dbReference type="STRING" id="311410.LA5095_06000"/>
<feature type="transmembrane region" description="Helical" evidence="6">
    <location>
        <begin position="90"/>
        <end position="109"/>
    </location>
</feature>
<dbReference type="PANTHER" id="PTHR43652:SF6">
    <property type="entry name" value="ARGININE REPRESSOR"/>
    <property type="match status" value="1"/>
</dbReference>
<dbReference type="OrthoDB" id="255482at2"/>
<dbReference type="GeneID" id="97673341"/>
<feature type="transmembrane region" description="Helical" evidence="6">
    <location>
        <begin position="332"/>
        <end position="351"/>
    </location>
</feature>
<keyword evidence="4 6" id="KW-1133">Transmembrane helix</keyword>
<evidence type="ECO:0000256" key="5">
    <source>
        <dbReference type="ARBA" id="ARBA00023136"/>
    </source>
</evidence>
<sequence length="475" mass="50919">MSEETSTAEEKKFQFPTAFTILFGLIILVAAATWVVPAGEYNREMNESLGREVPIPGTYHRVEGDQQGIADVFLAPIRGLYDPDTNEANAIDVAVFVLVIGGFLMVVTRTGAIDAGIGKVMTALRGQEKWMIPILMAFFAAGGTIYGMAEESLAFYALIIPVMLRAGYDSLTGVAVIMLGAGMGTLGSTINPFATVIAANAAGIPFTEGIIARFIILILGWLVCVAWVMRYAEGVKADPIRSLVYDMKADNEAHFLKGGTGGDTSEFTTTHKIVLVVFVASFALLIYGVSVLDWWMGEMSAMFLAASILVGVIARMGEHEFVDTFIDGAKDLLGVALIIGVARGIVVVMDAGKITDTILYWSEQAVSGLGTIAFINVMFWLEVALSFFVPSSSGLAVLTMPIMAPLADFSNVSRDAVVTAYQSANGLVNLVNPTFAVVMGGLAIGRVSYDKWLRFTWPLLLILTVLIMIVLSVSV</sequence>
<comment type="subcellular location">
    <subcellularLocation>
        <location evidence="1">Cell membrane</location>
        <topology evidence="1">Multi-pass membrane protein</topology>
    </subcellularLocation>
</comment>
<evidence type="ECO:0000313" key="8">
    <source>
        <dbReference type="Proteomes" id="UP000049983"/>
    </source>
</evidence>
<dbReference type="Proteomes" id="UP000049983">
    <property type="component" value="Unassembled WGS sequence"/>
</dbReference>
<keyword evidence="2" id="KW-1003">Cell membrane</keyword>
<feature type="transmembrane region" description="Helical" evidence="6">
    <location>
        <begin position="358"/>
        <end position="381"/>
    </location>
</feature>